<comment type="caution">
    <text evidence="2">The sequence shown here is derived from an EMBL/GenBank/DDBJ whole genome shotgun (WGS) entry which is preliminary data.</text>
</comment>
<keyword evidence="3" id="KW-1185">Reference proteome</keyword>
<dbReference type="SUPFAM" id="SSF56935">
    <property type="entry name" value="Porins"/>
    <property type="match status" value="1"/>
</dbReference>
<dbReference type="RefSeq" id="WP_107581299.1">
    <property type="nucleotide sequence ID" value="NZ_JAERMS010000020.1"/>
</dbReference>
<evidence type="ECO:0000256" key="1">
    <source>
        <dbReference type="SAM" id="SignalP"/>
    </source>
</evidence>
<dbReference type="EMBL" id="JAERMS010000020">
    <property type="protein sequence ID" value="MBO1363588.1"/>
    <property type="molecule type" value="Genomic_DNA"/>
</dbReference>
<evidence type="ECO:0008006" key="4">
    <source>
        <dbReference type="Google" id="ProtNLM"/>
    </source>
</evidence>
<organism evidence="2 3">
    <name type="scientific">Prevotella illustrans</name>
    <dbReference type="NCBI Taxonomy" id="2800387"/>
    <lineage>
        <taxon>Bacteria</taxon>
        <taxon>Pseudomonadati</taxon>
        <taxon>Bacteroidota</taxon>
        <taxon>Bacteroidia</taxon>
        <taxon>Bacteroidales</taxon>
        <taxon>Prevotellaceae</taxon>
        <taxon>Prevotella</taxon>
    </lineage>
</organism>
<sequence length="680" mass="77371">MRKAILLLLMSMPVGSLWAQQERTVELKEVKVEAARVVERPDGRLYLPTAAQKEASTNGYGLLAKLSFPAIRIDETMHSVRALDNRGAVQIRINGVVANKADLLALNPKEVKSVSFIDNPGVRYGAEIGYVIDIRTQRSGEGMLLGADLNNCVTALHGDNTIYAKRNIGHSELGVTYNSGYTDLRGARYHEDADYLLADGSYHLITRRDIGRRYRNFYNGLDLVYNLADSATYVLQAKLSGAFSHSPRNITDQLFVESGQADKMVRIMDKNKSFTPILDIYFFRQLGSKQSITANVVATAISTDASHANNEGGGYAYDVDGNTWSLTSEAIYERQLTAAKLSFGFNHQLKYTRNVYSGDVMSVNGMHRSNLYSFGELKGRWRKWSYMTGLGVSNVRYRQADNHYSYWLFRPKASLTYTLAKGLSAGYTFEINQHISRIAMISDTRIRTNSMEWTVGNPKIKPNGMQIHTVRLAYNTPRFHSNVDMEYRSHHHCNMASYERGADNQFYYTQKMQPGITMFYVSNYTKVDILPERLSLSVSGGVFRFINRGDNYRHYLTAYNYGGSLQAYLGRWTLTANADNGWKFMEGETWSRQGHATYLTCSYRVGNCSVSLYWEHPFEHNPKNNYSELVDAVIKKQMTTRNRDLGNMVHLGFMWKFGKGRKFRDIERRLQNKDTQTGIL</sequence>
<proteinExistence type="predicted"/>
<reference evidence="2 3" key="1">
    <citation type="submission" date="2021-01" db="EMBL/GenBank/DDBJ databases">
        <title>Prevotella A2931 sp. nov.</title>
        <authorList>
            <person name="Buhl M."/>
            <person name="Oberhettinger P."/>
        </authorList>
    </citation>
    <scope>NUCLEOTIDE SEQUENCE [LARGE SCALE GENOMIC DNA]</scope>
    <source>
        <strain evidence="2 3">A2931</strain>
    </source>
</reference>
<dbReference type="Proteomes" id="UP000664265">
    <property type="component" value="Unassembled WGS sequence"/>
</dbReference>
<gene>
    <name evidence="2" type="ORF">JHU38_07365</name>
</gene>
<protein>
    <recommendedName>
        <fullName evidence="4">Outer membrane protein beta-barrel domain-containing protein</fullName>
    </recommendedName>
</protein>
<feature type="chain" id="PRO_5045874769" description="Outer membrane protein beta-barrel domain-containing protein" evidence="1">
    <location>
        <begin position="20"/>
        <end position="680"/>
    </location>
</feature>
<feature type="signal peptide" evidence="1">
    <location>
        <begin position="1"/>
        <end position="19"/>
    </location>
</feature>
<evidence type="ECO:0000313" key="3">
    <source>
        <dbReference type="Proteomes" id="UP000664265"/>
    </source>
</evidence>
<evidence type="ECO:0000313" key="2">
    <source>
        <dbReference type="EMBL" id="MBO1363588.1"/>
    </source>
</evidence>
<name>A0ABS3M5Y4_9BACT</name>
<accession>A0ABS3M5Y4</accession>
<keyword evidence="1" id="KW-0732">Signal</keyword>